<evidence type="ECO:0000313" key="3">
    <source>
        <dbReference type="Proteomes" id="UP000697710"/>
    </source>
</evidence>
<dbReference type="AlphaFoldDB" id="A0A956M2U1"/>
<feature type="domain" description="Cytochrome P460" evidence="1">
    <location>
        <begin position="46"/>
        <end position="163"/>
    </location>
</feature>
<dbReference type="InterPro" id="IPR038142">
    <property type="entry name" value="Cytochrome_P460_sp"/>
</dbReference>
<dbReference type="CDD" id="cd20716">
    <property type="entry name" value="cyt_P460_fam"/>
    <property type="match status" value="1"/>
</dbReference>
<dbReference type="Proteomes" id="UP000697710">
    <property type="component" value="Unassembled WGS sequence"/>
</dbReference>
<protein>
    <submittedName>
        <fullName evidence="2">Cytochrome P460 family protein</fullName>
    </submittedName>
</protein>
<reference evidence="2" key="1">
    <citation type="submission" date="2020-04" db="EMBL/GenBank/DDBJ databases">
        <authorList>
            <person name="Zhang T."/>
        </authorList>
    </citation>
    <scope>NUCLEOTIDE SEQUENCE</scope>
    <source>
        <strain evidence="2">HKST-UBA01</strain>
    </source>
</reference>
<accession>A0A956M2U1</accession>
<name>A0A956M2U1_UNCEI</name>
<evidence type="ECO:0000259" key="1">
    <source>
        <dbReference type="Pfam" id="PF16694"/>
    </source>
</evidence>
<dbReference type="Gene3D" id="3.50.70.20">
    <property type="entry name" value="Cytochrome P460"/>
    <property type="match status" value="1"/>
</dbReference>
<dbReference type="Pfam" id="PF16694">
    <property type="entry name" value="Cytochrome_P460"/>
    <property type="match status" value="1"/>
</dbReference>
<sequence length="167" mass="18324">MNALGSLRLVRKWPILVAASLLLPVMTGCSNDKSTDPPDERTAFFPEDFEQSYTMVRDCRGPSHDHADSYVTVWADPSSAQSYLEGDYPFPVGAVIVKVLHTDASCAVVRQYDVMKKGPAGTAPDRGDWLWQEVRPDRTVLSQGVQQVCVSCHVGCAAGRDYTCTDP</sequence>
<comment type="caution">
    <text evidence="2">The sequence shown here is derived from an EMBL/GenBank/DDBJ whole genome shotgun (WGS) entry which is preliminary data.</text>
</comment>
<proteinExistence type="predicted"/>
<reference evidence="2" key="2">
    <citation type="journal article" date="2021" name="Microbiome">
        <title>Successional dynamics and alternative stable states in a saline activated sludge microbial community over 9 years.</title>
        <authorList>
            <person name="Wang Y."/>
            <person name="Ye J."/>
            <person name="Ju F."/>
            <person name="Liu L."/>
            <person name="Boyd J.A."/>
            <person name="Deng Y."/>
            <person name="Parks D.H."/>
            <person name="Jiang X."/>
            <person name="Yin X."/>
            <person name="Woodcroft B.J."/>
            <person name="Tyson G.W."/>
            <person name="Hugenholtz P."/>
            <person name="Polz M.F."/>
            <person name="Zhang T."/>
        </authorList>
    </citation>
    <scope>NUCLEOTIDE SEQUENCE</scope>
    <source>
        <strain evidence="2">HKST-UBA01</strain>
    </source>
</reference>
<gene>
    <name evidence="2" type="ORF">KC729_15740</name>
</gene>
<evidence type="ECO:0000313" key="2">
    <source>
        <dbReference type="EMBL" id="MCA9729142.1"/>
    </source>
</evidence>
<dbReference type="EMBL" id="JAGQHR010000586">
    <property type="protein sequence ID" value="MCA9729142.1"/>
    <property type="molecule type" value="Genomic_DNA"/>
</dbReference>
<organism evidence="2 3">
    <name type="scientific">Eiseniibacteriota bacterium</name>
    <dbReference type="NCBI Taxonomy" id="2212470"/>
    <lineage>
        <taxon>Bacteria</taxon>
        <taxon>Candidatus Eiseniibacteriota</taxon>
    </lineage>
</organism>
<dbReference type="InterPro" id="IPR032033">
    <property type="entry name" value="Cytochrome_P460"/>
</dbReference>